<accession>A0A9X2VWF0</accession>
<evidence type="ECO:0000313" key="2">
    <source>
        <dbReference type="EMBL" id="MCS7484180.1"/>
    </source>
</evidence>
<evidence type="ECO:0000313" key="3">
    <source>
        <dbReference type="Proteomes" id="UP001141259"/>
    </source>
</evidence>
<dbReference type="PANTHER" id="PTHR46825:SF7">
    <property type="entry name" value="D-ALANYL-D-ALANINE CARBOXYPEPTIDASE"/>
    <property type="match status" value="1"/>
</dbReference>
<feature type="domain" description="Beta-lactamase-related" evidence="1">
    <location>
        <begin position="54"/>
        <end position="376"/>
    </location>
</feature>
<dbReference type="Proteomes" id="UP001141259">
    <property type="component" value="Unassembled WGS sequence"/>
</dbReference>
<organism evidence="2 3">
    <name type="scientific">Umezawaea endophytica</name>
    <dbReference type="NCBI Taxonomy" id="1654476"/>
    <lineage>
        <taxon>Bacteria</taxon>
        <taxon>Bacillati</taxon>
        <taxon>Actinomycetota</taxon>
        <taxon>Actinomycetes</taxon>
        <taxon>Pseudonocardiales</taxon>
        <taxon>Pseudonocardiaceae</taxon>
        <taxon>Umezawaea</taxon>
    </lineage>
</organism>
<dbReference type="PANTHER" id="PTHR46825">
    <property type="entry name" value="D-ALANYL-D-ALANINE-CARBOXYPEPTIDASE/ENDOPEPTIDASE AMPH"/>
    <property type="match status" value="1"/>
</dbReference>
<reference evidence="2" key="1">
    <citation type="submission" date="2022-08" db="EMBL/GenBank/DDBJ databases">
        <authorList>
            <person name="Tistechok S."/>
            <person name="Samborskyy M."/>
            <person name="Roman I."/>
        </authorList>
    </citation>
    <scope>NUCLEOTIDE SEQUENCE</scope>
    <source>
        <strain evidence="2">DSM 103496</strain>
    </source>
</reference>
<sequence>MGESTHTADDNGGGTPGLSRRTALTAVAATALAGAVAPGIATAGPHRPDLEGAIRVFVDAGFAGMQMRVRDERGEWVGSTGVRELGRTAEPPTDGLFRVGSTTKTFVATVVLHLVAEGRIGLDDPVADRLPRFGLDPRITVRMLLQHSSGVFNFTGEHYEDGTVVPGIPWQGQEWVDRQFHTYPPDDLVRLALSKPPRFAPGAGWSYSNTNYVLAALLIEQITGRPYGEEVRRLILRPLGLRGTSVPGTSPELPGPHAHGYHRYEVDGGWKTVDVSRQNPSWASGAGEMISTTRDLATFFSALNGGELLPAPLLAEMRRPHPDSGAHHYGLGVFVQDLGPGGGTILHHNGSVLGYGALMISTPDGRKTLTASITTGDAEDNPVLRFKELLDGLVETVFGGRVAE</sequence>
<keyword evidence="3" id="KW-1185">Reference proteome</keyword>
<comment type="caution">
    <text evidence="2">The sequence shown here is derived from an EMBL/GenBank/DDBJ whole genome shotgun (WGS) entry which is preliminary data.</text>
</comment>
<dbReference type="Pfam" id="PF00144">
    <property type="entry name" value="Beta-lactamase"/>
    <property type="match status" value="1"/>
</dbReference>
<dbReference type="AlphaFoldDB" id="A0A9X2VWF0"/>
<gene>
    <name evidence="2" type="ORF">NZH93_45750</name>
</gene>
<evidence type="ECO:0000259" key="1">
    <source>
        <dbReference type="Pfam" id="PF00144"/>
    </source>
</evidence>
<name>A0A9X2VWF0_9PSEU</name>
<dbReference type="EMBL" id="JANYMP010000042">
    <property type="protein sequence ID" value="MCS7484180.1"/>
    <property type="molecule type" value="Genomic_DNA"/>
</dbReference>
<protein>
    <submittedName>
        <fullName evidence="2">Beta-lactamase family protein</fullName>
    </submittedName>
</protein>
<dbReference type="InterPro" id="IPR006311">
    <property type="entry name" value="TAT_signal"/>
</dbReference>
<dbReference type="InterPro" id="IPR012338">
    <property type="entry name" value="Beta-lactam/transpept-like"/>
</dbReference>
<dbReference type="InterPro" id="IPR050491">
    <property type="entry name" value="AmpC-like"/>
</dbReference>
<proteinExistence type="predicted"/>
<dbReference type="InterPro" id="IPR001466">
    <property type="entry name" value="Beta-lactam-related"/>
</dbReference>
<dbReference type="PROSITE" id="PS51318">
    <property type="entry name" value="TAT"/>
    <property type="match status" value="1"/>
</dbReference>
<dbReference type="Gene3D" id="3.40.710.10">
    <property type="entry name" value="DD-peptidase/beta-lactamase superfamily"/>
    <property type="match status" value="1"/>
</dbReference>
<dbReference type="SUPFAM" id="SSF56601">
    <property type="entry name" value="beta-lactamase/transpeptidase-like"/>
    <property type="match status" value="1"/>
</dbReference>